<dbReference type="Proteomes" id="UP001324287">
    <property type="component" value="Chromosome"/>
</dbReference>
<evidence type="ECO:0000313" key="2">
    <source>
        <dbReference type="Proteomes" id="UP001324287"/>
    </source>
</evidence>
<sequence length="117" mass="13530">MLKVVDGWYPDAALAIEFDGRVKYRQARYGRTPEDELWREKRIEDVLRSFGVRFVRVVHADLGPSRRADLDALVRRHLAIPGPRHREFDEVARSEGYWRGADGGDDGWLARTHDEVG</sequence>
<dbReference type="EMBL" id="CP141261">
    <property type="protein sequence ID" value="WRL65594.1"/>
    <property type="molecule type" value="Genomic_DNA"/>
</dbReference>
<reference evidence="1 2" key="1">
    <citation type="submission" date="2023-12" db="EMBL/GenBank/DDBJ databases">
        <title>Blastococcus brunescens sp. nov., an actonobacterium isolated from sandstone collected in sahara desert.</title>
        <authorList>
            <person name="Gtari M."/>
            <person name="Ghodhbane F."/>
        </authorList>
    </citation>
    <scope>NUCLEOTIDE SEQUENCE [LARGE SCALE GENOMIC DNA]</scope>
    <source>
        <strain evidence="1 2">BMG 8361</strain>
    </source>
</reference>
<protein>
    <recommendedName>
        <fullName evidence="3">DUF559 domain-containing protein</fullName>
    </recommendedName>
</protein>
<organism evidence="1 2">
    <name type="scientific">Blastococcus brunescens</name>
    <dbReference type="NCBI Taxonomy" id="1564165"/>
    <lineage>
        <taxon>Bacteria</taxon>
        <taxon>Bacillati</taxon>
        <taxon>Actinomycetota</taxon>
        <taxon>Actinomycetes</taxon>
        <taxon>Geodermatophilales</taxon>
        <taxon>Geodermatophilaceae</taxon>
        <taxon>Blastococcus</taxon>
    </lineage>
</organism>
<name>A0ABZ1B4F1_9ACTN</name>
<evidence type="ECO:0008006" key="3">
    <source>
        <dbReference type="Google" id="ProtNLM"/>
    </source>
</evidence>
<evidence type="ECO:0000313" key="1">
    <source>
        <dbReference type="EMBL" id="WRL65594.1"/>
    </source>
</evidence>
<proteinExistence type="predicted"/>
<keyword evidence="2" id="KW-1185">Reference proteome</keyword>
<accession>A0ABZ1B4F1</accession>
<gene>
    <name evidence="1" type="ORF">U6N30_08425</name>
</gene>
<dbReference type="RefSeq" id="WP_324276912.1">
    <property type="nucleotide sequence ID" value="NZ_CP141261.1"/>
</dbReference>